<evidence type="ECO:0000313" key="2">
    <source>
        <dbReference type="Proteomes" id="UP001386955"/>
    </source>
</evidence>
<comment type="caution">
    <text evidence="1">The sequence shown here is derived from an EMBL/GenBank/DDBJ whole genome shotgun (WGS) entry which is preliminary data.</text>
</comment>
<dbReference type="SUPFAM" id="SSF56112">
    <property type="entry name" value="Protein kinase-like (PK-like)"/>
    <property type="match status" value="1"/>
</dbReference>
<dbReference type="PANTHER" id="PTHR27006">
    <property type="entry name" value="PROMASTIGOTE SURFACE ANTIGEN PROTEIN PSA"/>
    <property type="match status" value="1"/>
</dbReference>
<name>A0AAN9XRV9_PSOTE</name>
<organism evidence="1 2">
    <name type="scientific">Psophocarpus tetragonolobus</name>
    <name type="common">Winged bean</name>
    <name type="synonym">Dolichos tetragonolobus</name>
    <dbReference type="NCBI Taxonomy" id="3891"/>
    <lineage>
        <taxon>Eukaryota</taxon>
        <taxon>Viridiplantae</taxon>
        <taxon>Streptophyta</taxon>
        <taxon>Embryophyta</taxon>
        <taxon>Tracheophyta</taxon>
        <taxon>Spermatophyta</taxon>
        <taxon>Magnoliopsida</taxon>
        <taxon>eudicotyledons</taxon>
        <taxon>Gunneridae</taxon>
        <taxon>Pentapetalae</taxon>
        <taxon>rosids</taxon>
        <taxon>fabids</taxon>
        <taxon>Fabales</taxon>
        <taxon>Fabaceae</taxon>
        <taxon>Papilionoideae</taxon>
        <taxon>50 kb inversion clade</taxon>
        <taxon>NPAAA clade</taxon>
        <taxon>indigoferoid/millettioid clade</taxon>
        <taxon>Phaseoleae</taxon>
        <taxon>Psophocarpus</taxon>
    </lineage>
</organism>
<proteinExistence type="predicted"/>
<dbReference type="EMBL" id="JAYMYS010000002">
    <property type="protein sequence ID" value="KAK7405578.1"/>
    <property type="molecule type" value="Genomic_DNA"/>
</dbReference>
<dbReference type="AlphaFoldDB" id="A0AAN9XRV9"/>
<accession>A0AAN9XRV9</accession>
<keyword evidence="2" id="KW-1185">Reference proteome</keyword>
<dbReference type="Proteomes" id="UP001386955">
    <property type="component" value="Unassembled WGS sequence"/>
</dbReference>
<evidence type="ECO:0000313" key="1">
    <source>
        <dbReference type="EMBL" id="KAK7405578.1"/>
    </source>
</evidence>
<protein>
    <recommendedName>
        <fullName evidence="3">S-locus receptor kinase</fullName>
    </recommendedName>
</protein>
<reference evidence="1 2" key="1">
    <citation type="submission" date="2024-01" db="EMBL/GenBank/DDBJ databases">
        <title>The genomes of 5 underutilized Papilionoideae crops provide insights into root nodulation and disease resistanc.</title>
        <authorList>
            <person name="Jiang F."/>
        </authorList>
    </citation>
    <scope>NUCLEOTIDE SEQUENCE [LARGE SCALE GENOMIC DNA]</scope>
    <source>
        <strain evidence="1">DUOXIRENSHENG_FW03</strain>
        <tissue evidence="1">Leaves</tissue>
    </source>
</reference>
<sequence>MKSDVFTFGVLVLEIIISKNNSGFHLSDHAQSLLLYAWNVWCAGKCLEYIDQVLVKSFIANEVEKCLHTGLLCVQQEAKDRPTMSMVVLMLGSDTMTLPKPNQPAYSAGRTTLNETSTLRSFNNDVTIPNMLPR</sequence>
<dbReference type="PANTHER" id="PTHR27006:SF606">
    <property type="entry name" value="INTERLEUKIN-1 RECEPTOR-ASSOCIATED KINASE 4"/>
    <property type="match status" value="1"/>
</dbReference>
<dbReference type="InterPro" id="IPR011009">
    <property type="entry name" value="Kinase-like_dom_sf"/>
</dbReference>
<evidence type="ECO:0008006" key="3">
    <source>
        <dbReference type="Google" id="ProtNLM"/>
    </source>
</evidence>
<dbReference type="Gene3D" id="1.10.510.10">
    <property type="entry name" value="Transferase(Phosphotransferase) domain 1"/>
    <property type="match status" value="1"/>
</dbReference>
<gene>
    <name evidence="1" type="ORF">VNO78_07027</name>
</gene>